<accession>X1H3Y6</accession>
<organism evidence="1">
    <name type="scientific">marine sediment metagenome</name>
    <dbReference type="NCBI Taxonomy" id="412755"/>
    <lineage>
        <taxon>unclassified sequences</taxon>
        <taxon>metagenomes</taxon>
        <taxon>ecological metagenomes</taxon>
    </lineage>
</organism>
<comment type="caution">
    <text evidence="1">The sequence shown here is derived from an EMBL/GenBank/DDBJ whole genome shotgun (WGS) entry which is preliminary data.</text>
</comment>
<name>X1H3Y6_9ZZZZ</name>
<proteinExistence type="predicted"/>
<dbReference type="EMBL" id="BARU01013709">
    <property type="protein sequence ID" value="GAH39968.1"/>
    <property type="molecule type" value="Genomic_DNA"/>
</dbReference>
<feature type="non-terminal residue" evidence="1">
    <location>
        <position position="1"/>
    </location>
</feature>
<sequence length="116" mass="12237">LIPSIDPATFTLEFANAVVQGADNAFELFGAQLPGATELESALTSAESWSEQDIGVPYDQVVTELNTAFDPFTLFTDLEHPIGEGIEDILTATGVQQALDPILGLIGPLGQLFTGT</sequence>
<evidence type="ECO:0000313" key="1">
    <source>
        <dbReference type="EMBL" id="GAH39968.1"/>
    </source>
</evidence>
<dbReference type="AlphaFoldDB" id="X1H3Y6"/>
<gene>
    <name evidence="1" type="ORF">S03H2_24599</name>
</gene>
<protein>
    <submittedName>
        <fullName evidence="1">Uncharacterized protein</fullName>
    </submittedName>
</protein>
<reference evidence="1" key="1">
    <citation type="journal article" date="2014" name="Front. Microbiol.">
        <title>High frequency of phylogenetically diverse reductive dehalogenase-homologous genes in deep subseafloor sedimentary metagenomes.</title>
        <authorList>
            <person name="Kawai M."/>
            <person name="Futagami T."/>
            <person name="Toyoda A."/>
            <person name="Takaki Y."/>
            <person name="Nishi S."/>
            <person name="Hori S."/>
            <person name="Arai W."/>
            <person name="Tsubouchi T."/>
            <person name="Morono Y."/>
            <person name="Uchiyama I."/>
            <person name="Ito T."/>
            <person name="Fujiyama A."/>
            <person name="Inagaki F."/>
            <person name="Takami H."/>
        </authorList>
    </citation>
    <scope>NUCLEOTIDE SEQUENCE</scope>
    <source>
        <strain evidence="1">Expedition CK06-06</strain>
    </source>
</reference>